<sequence>MARKHSRFIDCPTLQKFPTARRNLSQVRDVNLIPVCSRIGSRGERAEGAEGEKTTLNHQPSTVNHQLSTVNRQLSTTHHS</sequence>
<reference evidence="2 3" key="1">
    <citation type="journal article" date="2015" name="Genome Announc.">
        <title>Draft Genome Sequence of the Terrestrial Cyanobacterium Scytonema millei VB511283, Isolated from Eastern India.</title>
        <authorList>
            <person name="Sen D."/>
            <person name="Chandrababunaidu M.M."/>
            <person name="Singh D."/>
            <person name="Sanghi N."/>
            <person name="Ghorai A."/>
            <person name="Mishra G.P."/>
            <person name="Madduluri M."/>
            <person name="Adhikary S.P."/>
            <person name="Tripathy S."/>
        </authorList>
    </citation>
    <scope>NUCLEOTIDE SEQUENCE [LARGE SCALE GENOMIC DNA]</scope>
    <source>
        <strain evidence="2 3">VB511283</strain>
    </source>
</reference>
<proteinExistence type="predicted"/>
<dbReference type="EMBL" id="JTJC03000017">
    <property type="protein sequence ID" value="NHC38150.1"/>
    <property type="molecule type" value="Genomic_DNA"/>
</dbReference>
<name>A0A9X5EA76_9CYAN</name>
<feature type="region of interest" description="Disordered" evidence="1">
    <location>
        <begin position="41"/>
        <end position="80"/>
    </location>
</feature>
<dbReference type="Proteomes" id="UP000031532">
    <property type="component" value="Unassembled WGS sequence"/>
</dbReference>
<feature type="compositionally biased region" description="Basic and acidic residues" evidence="1">
    <location>
        <begin position="41"/>
        <end position="55"/>
    </location>
</feature>
<accession>A0A9X5EA76</accession>
<gene>
    <name evidence="2" type="ORF">QH73_0026615</name>
</gene>
<evidence type="ECO:0000256" key="1">
    <source>
        <dbReference type="SAM" id="MobiDB-lite"/>
    </source>
</evidence>
<evidence type="ECO:0000313" key="2">
    <source>
        <dbReference type="EMBL" id="NHC38150.1"/>
    </source>
</evidence>
<keyword evidence="3" id="KW-1185">Reference proteome</keyword>
<organism evidence="2 3">
    <name type="scientific">Scytonema millei VB511283</name>
    <dbReference type="NCBI Taxonomy" id="1245923"/>
    <lineage>
        <taxon>Bacteria</taxon>
        <taxon>Bacillati</taxon>
        <taxon>Cyanobacteriota</taxon>
        <taxon>Cyanophyceae</taxon>
        <taxon>Nostocales</taxon>
        <taxon>Scytonemataceae</taxon>
        <taxon>Scytonema</taxon>
    </lineage>
</organism>
<dbReference type="RefSeq" id="WP_132867270.1">
    <property type="nucleotide sequence ID" value="NZ_JTJC03000017.1"/>
</dbReference>
<dbReference type="AlphaFoldDB" id="A0A9X5EA76"/>
<protein>
    <submittedName>
        <fullName evidence="2">Uncharacterized protein</fullName>
    </submittedName>
</protein>
<evidence type="ECO:0000313" key="3">
    <source>
        <dbReference type="Proteomes" id="UP000031532"/>
    </source>
</evidence>
<comment type="caution">
    <text evidence="2">The sequence shown here is derived from an EMBL/GenBank/DDBJ whole genome shotgun (WGS) entry which is preliminary data.</text>
</comment>
<feature type="compositionally biased region" description="Polar residues" evidence="1">
    <location>
        <begin position="56"/>
        <end position="80"/>
    </location>
</feature>